<comment type="similarity">
    <text evidence="1">Belongs to the NifU family.</text>
</comment>
<evidence type="ECO:0000256" key="2">
    <source>
        <dbReference type="SAM" id="MobiDB-lite"/>
    </source>
</evidence>
<sequence>MSIDTTSGPVDDLLTRVAKVIEVIRPAIQADDGDIELHGVDEETGEVTVELVGACVACPASDQTLKAGIERILRDRVDGVTTVRNVGETANPDGPIGATGPDEGTAVSL</sequence>
<proteinExistence type="inferred from homology"/>
<dbReference type="InterPro" id="IPR001075">
    <property type="entry name" value="NIF_FeS_clus_asmbl_NifU_C"/>
</dbReference>
<evidence type="ECO:0000313" key="4">
    <source>
        <dbReference type="EMBL" id="SVA01223.1"/>
    </source>
</evidence>
<dbReference type="SUPFAM" id="SSF117916">
    <property type="entry name" value="Fe-S cluster assembly (FSCA) domain-like"/>
    <property type="match status" value="1"/>
</dbReference>
<dbReference type="GO" id="GO:0016226">
    <property type="term" value="P:iron-sulfur cluster assembly"/>
    <property type="evidence" value="ECO:0007669"/>
    <property type="project" value="InterPro"/>
</dbReference>
<dbReference type="EMBL" id="UINC01002882">
    <property type="protein sequence ID" value="SVA01223.1"/>
    <property type="molecule type" value="Genomic_DNA"/>
</dbReference>
<dbReference type="InterPro" id="IPR034904">
    <property type="entry name" value="FSCA_dom_sf"/>
</dbReference>
<name>A0A381SIY6_9ZZZZ</name>
<dbReference type="PANTHER" id="PTHR11178">
    <property type="entry name" value="IRON-SULFUR CLUSTER SCAFFOLD PROTEIN NFU-RELATED"/>
    <property type="match status" value="1"/>
</dbReference>
<feature type="domain" description="NIF system FeS cluster assembly NifU C-terminal" evidence="3">
    <location>
        <begin position="17"/>
        <end position="83"/>
    </location>
</feature>
<dbReference type="Gene3D" id="3.30.300.130">
    <property type="entry name" value="Fe-S cluster assembly (FSCA)"/>
    <property type="match status" value="1"/>
</dbReference>
<dbReference type="GO" id="GO:0005506">
    <property type="term" value="F:iron ion binding"/>
    <property type="evidence" value="ECO:0007669"/>
    <property type="project" value="InterPro"/>
</dbReference>
<dbReference type="AlphaFoldDB" id="A0A381SIY6"/>
<dbReference type="PANTHER" id="PTHR11178:SF1">
    <property type="entry name" value="NFU1 IRON-SULFUR CLUSTER SCAFFOLD HOMOLOG, MITOCHONDRIAL"/>
    <property type="match status" value="1"/>
</dbReference>
<dbReference type="GO" id="GO:0051536">
    <property type="term" value="F:iron-sulfur cluster binding"/>
    <property type="evidence" value="ECO:0007669"/>
    <property type="project" value="InterPro"/>
</dbReference>
<gene>
    <name evidence="4" type="ORF">METZ01_LOCUS54077</name>
</gene>
<accession>A0A381SIY6</accession>
<feature type="region of interest" description="Disordered" evidence="2">
    <location>
        <begin position="85"/>
        <end position="109"/>
    </location>
</feature>
<protein>
    <recommendedName>
        <fullName evidence="3">NIF system FeS cluster assembly NifU C-terminal domain-containing protein</fullName>
    </recommendedName>
</protein>
<reference evidence="4" key="1">
    <citation type="submission" date="2018-05" db="EMBL/GenBank/DDBJ databases">
        <authorList>
            <person name="Lanie J.A."/>
            <person name="Ng W.-L."/>
            <person name="Kazmierczak K.M."/>
            <person name="Andrzejewski T.M."/>
            <person name="Davidsen T.M."/>
            <person name="Wayne K.J."/>
            <person name="Tettelin H."/>
            <person name="Glass J.I."/>
            <person name="Rusch D."/>
            <person name="Podicherti R."/>
            <person name="Tsui H.-C.T."/>
            <person name="Winkler M.E."/>
        </authorList>
    </citation>
    <scope>NUCLEOTIDE SEQUENCE</scope>
</reference>
<dbReference type="Pfam" id="PF01106">
    <property type="entry name" value="NifU"/>
    <property type="match status" value="1"/>
</dbReference>
<organism evidence="4">
    <name type="scientific">marine metagenome</name>
    <dbReference type="NCBI Taxonomy" id="408172"/>
    <lineage>
        <taxon>unclassified sequences</taxon>
        <taxon>metagenomes</taxon>
        <taxon>ecological metagenomes</taxon>
    </lineage>
</organism>
<evidence type="ECO:0000256" key="1">
    <source>
        <dbReference type="ARBA" id="ARBA00006420"/>
    </source>
</evidence>
<evidence type="ECO:0000259" key="3">
    <source>
        <dbReference type="Pfam" id="PF01106"/>
    </source>
</evidence>